<evidence type="ECO:0000256" key="1">
    <source>
        <dbReference type="SAM" id="MobiDB-lite"/>
    </source>
</evidence>
<accession>A0ABN4GP77</accession>
<sequence>MTWSGHFHGYGPWIGTPESYHKEGNRRPPHPDHPAPPASPDDKQAERVLARYREVAAEFPTSNLPPLMTGHWLLKRNQTSAGRTWTDPAVALKWLTKHYLENLPFEREDGRRAYAGLETKREYAIDVLPVGVDVSWVYYTRSGNIVSLSVVCCPNRHHPELGCPMPPS</sequence>
<protein>
    <submittedName>
        <fullName evidence="2">Uncharacterized protein</fullName>
    </submittedName>
</protein>
<evidence type="ECO:0000313" key="2">
    <source>
        <dbReference type="EMBL" id="AKJ12906.1"/>
    </source>
</evidence>
<organism evidence="2 3">
    <name type="scientific">Streptomyces incarnatus</name>
    <dbReference type="NCBI Taxonomy" id="665007"/>
    <lineage>
        <taxon>Bacteria</taxon>
        <taxon>Bacillati</taxon>
        <taxon>Actinomycetota</taxon>
        <taxon>Actinomycetes</taxon>
        <taxon>Kitasatosporales</taxon>
        <taxon>Streptomycetaceae</taxon>
        <taxon>Streptomyces</taxon>
    </lineage>
</organism>
<evidence type="ECO:0000313" key="3">
    <source>
        <dbReference type="Proteomes" id="UP000035366"/>
    </source>
</evidence>
<feature type="compositionally biased region" description="Basic and acidic residues" evidence="1">
    <location>
        <begin position="19"/>
        <end position="33"/>
    </location>
</feature>
<keyword evidence="3" id="KW-1185">Reference proteome</keyword>
<dbReference type="Proteomes" id="UP000035366">
    <property type="component" value="Chromosome"/>
</dbReference>
<feature type="region of interest" description="Disordered" evidence="1">
    <location>
        <begin position="17"/>
        <end position="44"/>
    </location>
</feature>
<dbReference type="EMBL" id="CP011497">
    <property type="protein sequence ID" value="AKJ12906.1"/>
    <property type="molecule type" value="Genomic_DNA"/>
</dbReference>
<proteinExistence type="predicted"/>
<gene>
    <name evidence="2" type="ORF">ABB07_23585</name>
</gene>
<reference evidence="2 3" key="1">
    <citation type="journal article" date="2015" name="ISME J.">
        <title>Draft Genome Sequence of Streptomyces incarnatus NRRL8089, which Produces the Nucleoside Antibiotic Sinefungin.</title>
        <authorList>
            <person name="Oshima K."/>
            <person name="Hattori M."/>
            <person name="Shimizu H."/>
            <person name="Fukuda K."/>
            <person name="Nemoto M."/>
            <person name="Inagaki K."/>
            <person name="Tamura T."/>
        </authorList>
    </citation>
    <scope>NUCLEOTIDE SEQUENCE [LARGE SCALE GENOMIC DNA]</scope>
    <source>
        <strain evidence="2 3">NRRL 8089</strain>
    </source>
</reference>
<name>A0ABN4GP77_9ACTN</name>